<evidence type="ECO:0000313" key="3">
    <source>
        <dbReference type="Proteomes" id="UP000092600"/>
    </source>
</evidence>
<protein>
    <submittedName>
        <fullName evidence="2 5">Plastid division protein PDV1</fullName>
    </submittedName>
</protein>
<dbReference type="GeneID" id="109709920"/>
<accession>A0A199W2F8</accession>
<dbReference type="PANTHER" id="PTHR33600">
    <property type="entry name" value="PLASTID DIVISION PROTEIN PDV2"/>
    <property type="match status" value="1"/>
</dbReference>
<evidence type="ECO:0000313" key="5">
    <source>
        <dbReference type="RefSeq" id="XP_020087887.1"/>
    </source>
</evidence>
<evidence type="ECO:0000256" key="1">
    <source>
        <dbReference type="SAM" id="MobiDB-lite"/>
    </source>
</evidence>
<evidence type="ECO:0000313" key="4">
    <source>
        <dbReference type="Proteomes" id="UP000515123"/>
    </source>
</evidence>
<name>A0A199W2F8_ANACO</name>
<dbReference type="OrthoDB" id="1613918at2759"/>
<dbReference type="Gramene" id="Aco004393.1.mrna1">
    <property type="protein sequence ID" value="Aco004393.1.mrna1"/>
    <property type="gene ID" value="Aco004393.1.path1"/>
</dbReference>
<reference evidence="2 3" key="1">
    <citation type="journal article" date="2016" name="DNA Res.">
        <title>The draft genome of MD-2 pineapple using hybrid error correction of long reads.</title>
        <authorList>
            <person name="Redwan R.M."/>
            <person name="Saidin A."/>
            <person name="Kumar S.V."/>
        </authorList>
    </citation>
    <scope>NUCLEOTIDE SEQUENCE [LARGE SCALE GENOMIC DNA]</scope>
    <source>
        <strain evidence="3">cv. MD2</strain>
        <tissue evidence="2">Leaf</tissue>
    </source>
</reference>
<organism evidence="2 3">
    <name type="scientific">Ananas comosus</name>
    <name type="common">Pineapple</name>
    <name type="synonym">Ananas ananas</name>
    <dbReference type="NCBI Taxonomy" id="4615"/>
    <lineage>
        <taxon>Eukaryota</taxon>
        <taxon>Viridiplantae</taxon>
        <taxon>Streptophyta</taxon>
        <taxon>Embryophyta</taxon>
        <taxon>Tracheophyta</taxon>
        <taxon>Spermatophyta</taxon>
        <taxon>Magnoliopsida</taxon>
        <taxon>Liliopsida</taxon>
        <taxon>Poales</taxon>
        <taxon>Bromeliaceae</taxon>
        <taxon>Bromelioideae</taxon>
        <taxon>Ananas</taxon>
    </lineage>
</organism>
<dbReference type="Proteomes" id="UP000092600">
    <property type="component" value="Unassembled WGS sequence"/>
</dbReference>
<dbReference type="AlphaFoldDB" id="A0A199W2F8"/>
<gene>
    <name evidence="5" type="primary">LOC109709920</name>
    <name evidence="2" type="ORF">ACMD2_07404</name>
</gene>
<evidence type="ECO:0000313" key="2">
    <source>
        <dbReference type="EMBL" id="OAY83383.1"/>
    </source>
</evidence>
<reference evidence="5" key="2">
    <citation type="submission" date="2025-04" db="UniProtKB">
        <authorList>
            <consortium name="RefSeq"/>
        </authorList>
    </citation>
    <scope>IDENTIFICATION</scope>
    <source>
        <tissue evidence="5">Leaf</tissue>
    </source>
</reference>
<dbReference type="STRING" id="4615.A0A199W2F8"/>
<proteinExistence type="predicted"/>
<feature type="region of interest" description="Disordered" evidence="1">
    <location>
        <begin position="49"/>
        <end position="68"/>
    </location>
</feature>
<keyword evidence="4" id="KW-1185">Reference proteome</keyword>
<dbReference type="InterPro" id="IPR038939">
    <property type="entry name" value="PDV1/PDV2"/>
</dbReference>
<dbReference type="GO" id="GO:0010020">
    <property type="term" value="P:chloroplast fission"/>
    <property type="evidence" value="ECO:0007669"/>
    <property type="project" value="InterPro"/>
</dbReference>
<dbReference type="PANTHER" id="PTHR33600:SF4">
    <property type="entry name" value="PLASTID DIVISION PROTEIN PDV1"/>
    <property type="match status" value="1"/>
</dbReference>
<dbReference type="RefSeq" id="XP_020087887.1">
    <property type="nucleotide sequence ID" value="XM_020232298.1"/>
</dbReference>
<dbReference type="Proteomes" id="UP000515123">
    <property type="component" value="Linkage group 5"/>
</dbReference>
<dbReference type="EMBL" id="LSRQ01000344">
    <property type="protein sequence ID" value="OAY83383.1"/>
    <property type="molecule type" value="Genomic_DNA"/>
</dbReference>
<sequence length="292" mass="32000">MRWEMEEVEAVLERIWDLHDKISDAIHAISRAHFLKSIKALGKSGACEKAGIHPSSSAAEGIGDDTGRGGGDGKSGFVFVKDFGAAAAEMDGDAAMAEARSLHAIRAALENLEDQLEFFHTVQSQQRAEREAAITRLEQSRIILAMRLADHQGKKYKVIEEALAFVGNVRNAGNFVSPEDLYEIQRTQPGENEENHKGQNLSVLMRMLFSGLALARSSFRIERIGGVLGNAAVFAVSMLALLQLQQVAFRSDPSTAKAESFYRKRDNKNNTHLASSPQSSEVKHLDVLLARG</sequence>